<gene>
    <name evidence="4" type="ORF">SAMN02745885_00163</name>
</gene>
<dbReference type="EMBL" id="FUXM01000001">
    <property type="protein sequence ID" value="SJZ52925.1"/>
    <property type="molecule type" value="Genomic_DNA"/>
</dbReference>
<dbReference type="GO" id="GO:0016787">
    <property type="term" value="F:hydrolase activity"/>
    <property type="evidence" value="ECO:0007669"/>
    <property type="project" value="UniProtKB-UniRule"/>
</dbReference>
<comment type="similarity">
    <text evidence="1 2">Belongs to the metallophosphoesterase superfamily. YfcE family.</text>
</comment>
<dbReference type="EC" id="3.1.4.-" evidence="2"/>
<name>A0A1T4LDW1_9FIRM</name>
<dbReference type="PANTHER" id="PTHR11124">
    <property type="entry name" value="VACUOLAR SORTING PROTEIN VPS29"/>
    <property type="match status" value="1"/>
</dbReference>
<feature type="domain" description="Calcineurin-like phosphoesterase" evidence="3">
    <location>
        <begin position="1"/>
        <end position="143"/>
    </location>
</feature>
<dbReference type="InterPro" id="IPR029052">
    <property type="entry name" value="Metallo-depent_PP-like"/>
</dbReference>
<protein>
    <recommendedName>
        <fullName evidence="2">Phosphoesterase</fullName>
        <ecNumber evidence="2">3.1.4.-</ecNumber>
    </recommendedName>
</protein>
<dbReference type="Pfam" id="PF12850">
    <property type="entry name" value="Metallophos_2"/>
    <property type="match status" value="1"/>
</dbReference>
<dbReference type="SUPFAM" id="SSF56300">
    <property type="entry name" value="Metallo-dependent phosphatases"/>
    <property type="match status" value="1"/>
</dbReference>
<keyword evidence="5" id="KW-1185">Reference proteome</keyword>
<dbReference type="AlphaFoldDB" id="A0A1T4LDW1"/>
<evidence type="ECO:0000313" key="5">
    <source>
        <dbReference type="Proteomes" id="UP000189933"/>
    </source>
</evidence>
<dbReference type="Proteomes" id="UP000189933">
    <property type="component" value="Unassembled WGS sequence"/>
</dbReference>
<dbReference type="Gene3D" id="3.60.21.10">
    <property type="match status" value="1"/>
</dbReference>
<dbReference type="NCBIfam" id="TIGR00040">
    <property type="entry name" value="yfcE"/>
    <property type="match status" value="1"/>
</dbReference>
<evidence type="ECO:0000313" key="4">
    <source>
        <dbReference type="EMBL" id="SJZ52925.1"/>
    </source>
</evidence>
<dbReference type="InterPro" id="IPR000979">
    <property type="entry name" value="Phosphodiesterase_MJ0936/Vps29"/>
</dbReference>
<evidence type="ECO:0000256" key="1">
    <source>
        <dbReference type="ARBA" id="ARBA00008950"/>
    </source>
</evidence>
<dbReference type="InterPro" id="IPR024654">
    <property type="entry name" value="Calcineurin-like_PHP_lpxH"/>
</dbReference>
<keyword evidence="2" id="KW-0479">Metal-binding</keyword>
<dbReference type="RefSeq" id="WP_078664311.1">
    <property type="nucleotide sequence ID" value="NZ_FUXM01000001.1"/>
</dbReference>
<organism evidence="4 5">
    <name type="scientific">Carboxydocella sporoproducens DSM 16521</name>
    <dbReference type="NCBI Taxonomy" id="1121270"/>
    <lineage>
        <taxon>Bacteria</taxon>
        <taxon>Bacillati</taxon>
        <taxon>Bacillota</taxon>
        <taxon>Clostridia</taxon>
        <taxon>Eubacteriales</taxon>
        <taxon>Clostridiales Family XVI. Incertae Sedis</taxon>
        <taxon>Carboxydocella</taxon>
    </lineage>
</organism>
<accession>A0A1T4LDW1</accession>
<sequence length="158" mass="17673">MKILVFSDTHGRWQLCREVLDREGRADAILHAGDHYDDAIALSQVIEVPVYGVKGNCDWAGPEEKKLVLADVPLLLLHGHRYGAKSGLSSLYYKGQEEGVRIVVFGHSHIPVQEDDGQVLLFNPGSLARPRTGSPYGSYGRLWLEQDGIRVEIVEWRP</sequence>
<dbReference type="GO" id="GO:0046872">
    <property type="term" value="F:metal ion binding"/>
    <property type="evidence" value="ECO:0007669"/>
    <property type="project" value="UniProtKB-KW"/>
</dbReference>
<evidence type="ECO:0000259" key="3">
    <source>
        <dbReference type="Pfam" id="PF12850"/>
    </source>
</evidence>
<comment type="cofactor">
    <cofactor evidence="2">
        <name>a divalent metal cation</name>
        <dbReference type="ChEBI" id="CHEBI:60240"/>
    </cofactor>
</comment>
<reference evidence="5" key="1">
    <citation type="submission" date="2017-02" db="EMBL/GenBank/DDBJ databases">
        <authorList>
            <person name="Varghese N."/>
            <person name="Submissions S."/>
        </authorList>
    </citation>
    <scope>NUCLEOTIDE SEQUENCE [LARGE SCALE GENOMIC DNA]</scope>
    <source>
        <strain evidence="5">DSM 16521</strain>
    </source>
</reference>
<proteinExistence type="inferred from homology"/>
<dbReference type="OrthoDB" id="9800565at2"/>
<evidence type="ECO:0000256" key="2">
    <source>
        <dbReference type="RuleBase" id="RU362039"/>
    </source>
</evidence>